<protein>
    <submittedName>
        <fullName evidence="2">Uncharacterized protein</fullName>
    </submittedName>
</protein>
<dbReference type="Proteomes" id="UP001177003">
    <property type="component" value="Chromosome 7"/>
</dbReference>
<gene>
    <name evidence="2" type="ORF">LSALG_LOCUS32764</name>
</gene>
<reference evidence="2" key="1">
    <citation type="submission" date="2023-04" db="EMBL/GenBank/DDBJ databases">
        <authorList>
            <person name="Vijverberg K."/>
            <person name="Xiong W."/>
            <person name="Schranz E."/>
        </authorList>
    </citation>
    <scope>NUCLEOTIDE SEQUENCE</scope>
</reference>
<feature type="compositionally biased region" description="Polar residues" evidence="1">
    <location>
        <begin position="33"/>
        <end position="47"/>
    </location>
</feature>
<accession>A0AA36EF19</accession>
<keyword evidence="3" id="KW-1185">Reference proteome</keyword>
<organism evidence="2 3">
    <name type="scientific">Lactuca saligna</name>
    <name type="common">Willowleaf lettuce</name>
    <dbReference type="NCBI Taxonomy" id="75948"/>
    <lineage>
        <taxon>Eukaryota</taxon>
        <taxon>Viridiplantae</taxon>
        <taxon>Streptophyta</taxon>
        <taxon>Embryophyta</taxon>
        <taxon>Tracheophyta</taxon>
        <taxon>Spermatophyta</taxon>
        <taxon>Magnoliopsida</taxon>
        <taxon>eudicotyledons</taxon>
        <taxon>Gunneridae</taxon>
        <taxon>Pentapetalae</taxon>
        <taxon>asterids</taxon>
        <taxon>campanulids</taxon>
        <taxon>Asterales</taxon>
        <taxon>Asteraceae</taxon>
        <taxon>Cichorioideae</taxon>
        <taxon>Cichorieae</taxon>
        <taxon>Lactucinae</taxon>
        <taxon>Lactuca</taxon>
    </lineage>
</organism>
<dbReference type="AlphaFoldDB" id="A0AA36EF19"/>
<feature type="compositionally biased region" description="Low complexity" evidence="1">
    <location>
        <begin position="15"/>
        <end position="28"/>
    </location>
</feature>
<evidence type="ECO:0000313" key="2">
    <source>
        <dbReference type="EMBL" id="CAI9293754.1"/>
    </source>
</evidence>
<proteinExistence type="predicted"/>
<evidence type="ECO:0000313" key="3">
    <source>
        <dbReference type="Proteomes" id="UP001177003"/>
    </source>
</evidence>
<feature type="compositionally biased region" description="Polar residues" evidence="1">
    <location>
        <begin position="1"/>
        <end position="14"/>
    </location>
</feature>
<dbReference type="EMBL" id="OX465083">
    <property type="protein sequence ID" value="CAI9293754.1"/>
    <property type="molecule type" value="Genomic_DNA"/>
</dbReference>
<evidence type="ECO:0000256" key="1">
    <source>
        <dbReference type="SAM" id="MobiDB-lite"/>
    </source>
</evidence>
<feature type="region of interest" description="Disordered" evidence="1">
    <location>
        <begin position="1"/>
        <end position="52"/>
    </location>
</feature>
<name>A0AA36EF19_LACSI</name>
<sequence length="446" mass="49849">MHTFSIDTNINTGAPTSTSIPNSTTITPPDGPISTSNMEEGRSSNINERFKNKDSNVTMGIIGEPITSLFSSISSDQETSNTEEDELIEFAELEFDPEDHNVDDNAIKSEIELLLKFQESRMENLIDNDVTSLEDRLADEASSFKHQVQELQNVSHESEILFEQMKNIDVLLGATKTLVEDVCALNKDYAKGVNSKKESDGKVFINIESSLTRSCFKTELALILDLVLRLPTNAPCPSMIVSRGGDKCGSSKNGAEDKSKVVGKVFSTKISIPVSKKPIITTLKTIATSNVEIDMSKLQSKKWLDLNEGGLDSSNVKTVESSKPKWKGKGVQVEPTKEDKKKLQELEMKKMKQLNNIMRMRANDPPGLNKGDANKIVKFLSITPDVVFKGALQNYRFIVVRANIVLFNFTIDDFLLMNLNHLNTVMKMMGYMNNEKVQYKVEHHWV</sequence>